<dbReference type="EMBL" id="BK015301">
    <property type="protein sequence ID" value="DAE00352.1"/>
    <property type="molecule type" value="Genomic_DNA"/>
</dbReference>
<accession>A0A8S5P137</accession>
<reference evidence="1" key="1">
    <citation type="journal article" date="2021" name="Proc. Natl. Acad. Sci. U.S.A.">
        <title>A Catalog of Tens of Thousands of Viruses from Human Metagenomes Reveals Hidden Associations with Chronic Diseases.</title>
        <authorList>
            <person name="Tisza M.J."/>
            <person name="Buck C.B."/>
        </authorList>
    </citation>
    <scope>NUCLEOTIDE SEQUENCE</scope>
    <source>
        <strain evidence="1">CtLnO19</strain>
    </source>
</reference>
<protein>
    <submittedName>
        <fullName evidence="1">Uncharacterized protein</fullName>
    </submittedName>
</protein>
<name>A0A8S5P137_9CAUD</name>
<sequence length="32" mass="3552">MLKFAIIGCLAAKVRDCTIQYSNRFLTSSTSL</sequence>
<proteinExistence type="predicted"/>
<evidence type="ECO:0000313" key="1">
    <source>
        <dbReference type="EMBL" id="DAE00352.1"/>
    </source>
</evidence>
<organism evidence="1">
    <name type="scientific">Myoviridae sp. ctLnO19</name>
    <dbReference type="NCBI Taxonomy" id="2825085"/>
    <lineage>
        <taxon>Viruses</taxon>
        <taxon>Duplodnaviria</taxon>
        <taxon>Heunggongvirae</taxon>
        <taxon>Uroviricota</taxon>
        <taxon>Caudoviricetes</taxon>
    </lineage>
</organism>